<evidence type="ECO:0000256" key="1">
    <source>
        <dbReference type="SAM" id="MobiDB-lite"/>
    </source>
</evidence>
<feature type="region of interest" description="Disordered" evidence="1">
    <location>
        <begin position="62"/>
        <end position="89"/>
    </location>
</feature>
<dbReference type="InterPro" id="IPR054294">
    <property type="entry name" value="DUF7030"/>
</dbReference>
<reference evidence="3" key="2">
    <citation type="journal article" date="2023" name="BMC Genomics">
        <title>Pest status, molecular evolution, and epigenetic factors derived from the genome assembly of Frankliniella fusca, a thysanopteran phytovirus vector.</title>
        <authorList>
            <person name="Catto M.A."/>
            <person name="Labadie P.E."/>
            <person name="Jacobson A.L."/>
            <person name="Kennedy G.G."/>
            <person name="Srinivasan R."/>
            <person name="Hunt B.G."/>
        </authorList>
    </citation>
    <scope>NUCLEOTIDE SEQUENCE</scope>
    <source>
        <strain evidence="3">PL_HMW_Pooled</strain>
    </source>
</reference>
<dbReference type="AlphaFoldDB" id="A0AAE1LE57"/>
<dbReference type="Proteomes" id="UP001219518">
    <property type="component" value="Unassembled WGS sequence"/>
</dbReference>
<name>A0AAE1LE57_9NEOP</name>
<dbReference type="EMBL" id="JAHWGI010000579">
    <property type="protein sequence ID" value="KAK3916731.1"/>
    <property type="molecule type" value="Genomic_DNA"/>
</dbReference>
<keyword evidence="4" id="KW-1185">Reference proteome</keyword>
<sequence>MSSRTQRQPGQVDYKPRQELVGKRFLCVTGALDSLSDDISEWGWRSGFIRAASHLRSDDEDLQPVGHQEFPLPQPWGSALRYATPRQRA</sequence>
<reference evidence="3" key="1">
    <citation type="submission" date="2021-07" db="EMBL/GenBank/DDBJ databases">
        <authorList>
            <person name="Catto M.A."/>
            <person name="Jacobson A."/>
            <person name="Kennedy G."/>
            <person name="Labadie P."/>
            <person name="Hunt B.G."/>
            <person name="Srinivasan R."/>
        </authorList>
    </citation>
    <scope>NUCLEOTIDE SEQUENCE</scope>
    <source>
        <strain evidence="3">PL_HMW_Pooled</strain>
        <tissue evidence="3">Head</tissue>
    </source>
</reference>
<feature type="domain" description="DUF7030" evidence="2">
    <location>
        <begin position="19"/>
        <end position="63"/>
    </location>
</feature>
<proteinExistence type="predicted"/>
<accession>A0AAE1LE57</accession>
<evidence type="ECO:0000313" key="4">
    <source>
        <dbReference type="Proteomes" id="UP001219518"/>
    </source>
</evidence>
<evidence type="ECO:0000313" key="3">
    <source>
        <dbReference type="EMBL" id="KAK3916731.1"/>
    </source>
</evidence>
<protein>
    <submittedName>
        <fullName evidence="3">Lysine-specific demethylase 3A-B</fullName>
    </submittedName>
</protein>
<gene>
    <name evidence="3" type="ORF">KUF71_025830</name>
</gene>
<comment type="caution">
    <text evidence="3">The sequence shown here is derived from an EMBL/GenBank/DDBJ whole genome shotgun (WGS) entry which is preliminary data.</text>
</comment>
<evidence type="ECO:0000259" key="2">
    <source>
        <dbReference type="Pfam" id="PF22989"/>
    </source>
</evidence>
<organism evidence="3 4">
    <name type="scientific">Frankliniella fusca</name>
    <dbReference type="NCBI Taxonomy" id="407009"/>
    <lineage>
        <taxon>Eukaryota</taxon>
        <taxon>Metazoa</taxon>
        <taxon>Ecdysozoa</taxon>
        <taxon>Arthropoda</taxon>
        <taxon>Hexapoda</taxon>
        <taxon>Insecta</taxon>
        <taxon>Pterygota</taxon>
        <taxon>Neoptera</taxon>
        <taxon>Paraneoptera</taxon>
        <taxon>Thysanoptera</taxon>
        <taxon>Terebrantia</taxon>
        <taxon>Thripoidea</taxon>
        <taxon>Thripidae</taxon>
        <taxon>Frankliniella</taxon>
    </lineage>
</organism>
<dbReference type="Pfam" id="PF22989">
    <property type="entry name" value="DUF7030"/>
    <property type="match status" value="1"/>
</dbReference>